<name>A0A7J9PGY0_METMI</name>
<protein>
    <submittedName>
        <fullName evidence="1">Uncharacterized protein</fullName>
    </submittedName>
</protein>
<evidence type="ECO:0000313" key="1">
    <source>
        <dbReference type="EMBL" id="MBA2862473.1"/>
    </source>
</evidence>
<evidence type="ECO:0000313" key="2">
    <source>
        <dbReference type="Proteomes" id="UP000533207"/>
    </source>
</evidence>
<reference evidence="1 2" key="1">
    <citation type="submission" date="2020-07" db="EMBL/GenBank/DDBJ databases">
        <title>Genomic Encyclopedia of Type Strains, Phase IV (KMG-V): Genome sequencing to study the core and pangenomes of soil and plant-associated prokaryotes.</title>
        <authorList>
            <person name="Whitman W."/>
        </authorList>
    </citation>
    <scope>NUCLEOTIDE SEQUENCE [LARGE SCALE GENOMIC DNA]</scope>
    <source>
        <strain evidence="1 2">C8</strain>
    </source>
</reference>
<organism evidence="1 2">
    <name type="scientific">Methanococcus maripaludis</name>
    <name type="common">Methanococcus deltae</name>
    <dbReference type="NCBI Taxonomy" id="39152"/>
    <lineage>
        <taxon>Archaea</taxon>
        <taxon>Methanobacteriati</taxon>
        <taxon>Methanobacteriota</taxon>
        <taxon>Methanomada group</taxon>
        <taxon>Methanococci</taxon>
        <taxon>Methanococcales</taxon>
        <taxon>Methanococcaceae</taxon>
        <taxon>Methanococcus</taxon>
    </lineage>
</organism>
<dbReference type="Proteomes" id="UP000533207">
    <property type="component" value="Unassembled WGS sequence"/>
</dbReference>
<accession>A0A7J9PGY0</accession>
<sequence length="78" mass="9200">MFKTVQKIKIPRDHKVTIELPKFLKENEEIEIVITANPSELTLSQKLELMKMAAKDKMYLKDISEINEDFRYVDSVGW</sequence>
<dbReference type="RefSeq" id="WP_011977566.1">
    <property type="nucleotide sequence ID" value="NZ_JACDUL010000003.1"/>
</dbReference>
<proteinExistence type="predicted"/>
<dbReference type="AlphaFoldDB" id="A0A7J9PGY0"/>
<comment type="caution">
    <text evidence="1">The sequence shown here is derived from an EMBL/GenBank/DDBJ whole genome shotgun (WGS) entry which is preliminary data.</text>
</comment>
<dbReference type="EMBL" id="JACDUL010000003">
    <property type="protein sequence ID" value="MBA2862473.1"/>
    <property type="molecule type" value="Genomic_DNA"/>
</dbReference>
<gene>
    <name evidence="1" type="ORF">HNP90_001354</name>
</gene>